<evidence type="ECO:0000256" key="2">
    <source>
        <dbReference type="ARBA" id="ARBA00022679"/>
    </source>
</evidence>
<dbReference type="Gene3D" id="3.40.50.2000">
    <property type="entry name" value="Glycogen Phosphorylase B"/>
    <property type="match status" value="2"/>
</dbReference>
<comment type="similarity">
    <text evidence="1 3">Belongs to the UDP-glycosyltransferase family.</text>
</comment>
<dbReference type="PROSITE" id="PS00375">
    <property type="entry name" value="UDPGT"/>
    <property type="match status" value="1"/>
</dbReference>
<protein>
    <recommendedName>
        <fullName evidence="4">Glycosyltransferase</fullName>
        <ecNumber evidence="4">2.4.1.-</ecNumber>
    </recommendedName>
</protein>
<comment type="caution">
    <text evidence="5">The sequence shown here is derived from an EMBL/GenBank/DDBJ whole genome shotgun (WGS) entry which is preliminary data.</text>
</comment>
<keyword evidence="3" id="KW-0328">Glycosyltransferase</keyword>
<sequence>MAKRIHIVVLPLPVFSHQFSIIEFCKRLVCLHQHFHVTCIIPTIDTPIPSISTLLESLPSTIEYTFLTPVKKEDLPQCVPSFVQVLHAMSQSMPSFRNALRSLCSTTPLAALVVDAFAKDALEIAREFNLLSFIYFPSSAMAFALHFHLPSLNDRVLCEYKDHTEAIQIPGCIPIQRQDLPSNFQDRSSLIHELSLECSKRLSLVDGSKLNESECMAWLENQKPNSVLYVSFGSGGTLSQQQLNELALGLGLSGQKFLWVLRPPNDSTEGSYLFAAKDDPLQFLPDGLMERTKGQGLIVPSWAPQIQILSHSSTAGFLTHCGWHSSLESIVLGVPMITFPLFAEQRMNAILLTEVLKVALRPKFNENGIGEREEIAKVIKGLMLGEERKRIEKLKDAANNALKEDGSSTKALSQFGTRVENFLPEPLKSTSDNVA</sequence>
<evidence type="ECO:0000256" key="3">
    <source>
        <dbReference type="RuleBase" id="RU003718"/>
    </source>
</evidence>
<evidence type="ECO:0000313" key="5">
    <source>
        <dbReference type="EMBL" id="KAK7339198.1"/>
    </source>
</evidence>
<dbReference type="InterPro" id="IPR002213">
    <property type="entry name" value="UDP_glucos_trans"/>
</dbReference>
<organism evidence="5 6">
    <name type="scientific">Canavalia gladiata</name>
    <name type="common">Sword bean</name>
    <name type="synonym">Dolichos gladiatus</name>
    <dbReference type="NCBI Taxonomy" id="3824"/>
    <lineage>
        <taxon>Eukaryota</taxon>
        <taxon>Viridiplantae</taxon>
        <taxon>Streptophyta</taxon>
        <taxon>Embryophyta</taxon>
        <taxon>Tracheophyta</taxon>
        <taxon>Spermatophyta</taxon>
        <taxon>Magnoliopsida</taxon>
        <taxon>eudicotyledons</taxon>
        <taxon>Gunneridae</taxon>
        <taxon>Pentapetalae</taxon>
        <taxon>rosids</taxon>
        <taxon>fabids</taxon>
        <taxon>Fabales</taxon>
        <taxon>Fabaceae</taxon>
        <taxon>Papilionoideae</taxon>
        <taxon>50 kb inversion clade</taxon>
        <taxon>NPAAA clade</taxon>
        <taxon>indigoferoid/millettioid clade</taxon>
        <taxon>Phaseoleae</taxon>
        <taxon>Canavalia</taxon>
    </lineage>
</organism>
<dbReference type="SUPFAM" id="SSF53756">
    <property type="entry name" value="UDP-Glycosyltransferase/glycogen phosphorylase"/>
    <property type="match status" value="1"/>
</dbReference>
<evidence type="ECO:0000256" key="1">
    <source>
        <dbReference type="ARBA" id="ARBA00009995"/>
    </source>
</evidence>
<dbReference type="PANTHER" id="PTHR48045">
    <property type="entry name" value="UDP-GLYCOSYLTRANSFERASE 72B1"/>
    <property type="match status" value="1"/>
</dbReference>
<keyword evidence="2 3" id="KW-0808">Transferase</keyword>
<accession>A0AAN9QQ02</accession>
<dbReference type="EMBL" id="JAYMYQ010000004">
    <property type="protein sequence ID" value="KAK7339198.1"/>
    <property type="molecule type" value="Genomic_DNA"/>
</dbReference>
<proteinExistence type="inferred from homology"/>
<dbReference type="FunFam" id="3.40.50.2000:FF:000056">
    <property type="entry name" value="Glycosyltransferase"/>
    <property type="match status" value="1"/>
</dbReference>
<dbReference type="Proteomes" id="UP001367508">
    <property type="component" value="Unassembled WGS sequence"/>
</dbReference>
<name>A0AAN9QQ02_CANGL</name>
<dbReference type="PANTHER" id="PTHR48045:SF6">
    <property type="entry name" value="UDP-GLUCOSYLTRANSFERASE FAMILY PROTEIN"/>
    <property type="match status" value="1"/>
</dbReference>
<dbReference type="AlphaFoldDB" id="A0AAN9QQ02"/>
<evidence type="ECO:0000256" key="4">
    <source>
        <dbReference type="RuleBase" id="RU362057"/>
    </source>
</evidence>
<reference evidence="5 6" key="1">
    <citation type="submission" date="2024-01" db="EMBL/GenBank/DDBJ databases">
        <title>The genomes of 5 underutilized Papilionoideae crops provide insights into root nodulation and disease resistanc.</title>
        <authorList>
            <person name="Jiang F."/>
        </authorList>
    </citation>
    <scope>NUCLEOTIDE SEQUENCE [LARGE SCALE GENOMIC DNA]</scope>
    <source>
        <strain evidence="5">LVBAO_FW01</strain>
        <tissue evidence="5">Leaves</tissue>
    </source>
</reference>
<evidence type="ECO:0000313" key="6">
    <source>
        <dbReference type="Proteomes" id="UP001367508"/>
    </source>
</evidence>
<keyword evidence="6" id="KW-1185">Reference proteome</keyword>
<dbReference type="InterPro" id="IPR035595">
    <property type="entry name" value="UDP_glycos_trans_CS"/>
</dbReference>
<gene>
    <name evidence="5" type="ORF">VNO77_19851</name>
</gene>
<dbReference type="Pfam" id="PF00201">
    <property type="entry name" value="UDPGT"/>
    <property type="match status" value="1"/>
</dbReference>
<dbReference type="CDD" id="cd03784">
    <property type="entry name" value="GT1_Gtf-like"/>
    <property type="match status" value="1"/>
</dbReference>
<dbReference type="GO" id="GO:0008194">
    <property type="term" value="F:UDP-glycosyltransferase activity"/>
    <property type="evidence" value="ECO:0007669"/>
    <property type="project" value="InterPro"/>
</dbReference>
<dbReference type="EC" id="2.4.1.-" evidence="4"/>